<keyword evidence="2" id="KW-0812">Transmembrane</keyword>
<keyword evidence="2" id="KW-1133">Transmembrane helix</keyword>
<evidence type="ECO:0008006" key="6">
    <source>
        <dbReference type="Google" id="ProtNLM"/>
    </source>
</evidence>
<evidence type="ECO:0000256" key="2">
    <source>
        <dbReference type="SAM" id="Phobius"/>
    </source>
</evidence>
<dbReference type="OrthoDB" id="4294647at2"/>
<accession>A0A4R4TPB3</accession>
<proteinExistence type="predicted"/>
<dbReference type="RefSeq" id="WP_132815740.1">
    <property type="nucleotide sequence ID" value="NZ_SMKI01000009.1"/>
</dbReference>
<feature type="region of interest" description="Disordered" evidence="1">
    <location>
        <begin position="31"/>
        <end position="58"/>
    </location>
</feature>
<comment type="caution">
    <text evidence="4">The sequence shown here is derived from an EMBL/GenBank/DDBJ whole genome shotgun (WGS) entry which is preliminary data.</text>
</comment>
<feature type="transmembrane region" description="Helical" evidence="2">
    <location>
        <begin position="150"/>
        <end position="171"/>
    </location>
</feature>
<feature type="compositionally biased region" description="Low complexity" evidence="1">
    <location>
        <begin position="44"/>
        <end position="55"/>
    </location>
</feature>
<reference evidence="4 5" key="1">
    <citation type="submission" date="2019-03" db="EMBL/GenBank/DDBJ databases">
        <title>Draft genome sequences of novel Actinobacteria.</title>
        <authorList>
            <person name="Sahin N."/>
            <person name="Ay H."/>
            <person name="Saygin H."/>
        </authorList>
    </citation>
    <scope>NUCLEOTIDE SEQUENCE [LARGE SCALE GENOMIC DNA]</scope>
    <source>
        <strain evidence="4 5">DSM 41900</strain>
    </source>
</reference>
<evidence type="ECO:0000256" key="3">
    <source>
        <dbReference type="SAM" id="SignalP"/>
    </source>
</evidence>
<protein>
    <recommendedName>
        <fullName evidence="6">LPXTG cell wall anchor domain-containing protein</fullName>
    </recommendedName>
</protein>
<organism evidence="4 5">
    <name type="scientific">Streptomyces hainanensis</name>
    <dbReference type="NCBI Taxonomy" id="402648"/>
    <lineage>
        <taxon>Bacteria</taxon>
        <taxon>Bacillati</taxon>
        <taxon>Actinomycetota</taxon>
        <taxon>Actinomycetes</taxon>
        <taxon>Kitasatosporales</taxon>
        <taxon>Streptomycetaceae</taxon>
        <taxon>Streptomyces</taxon>
    </lineage>
</organism>
<sequence>MRTAHSRSRLAAAAAVLFLSLGLAATPTLAHADGGPSPSPTPSAPLSISPSSGPPNTSVTVRAVCQPNGPATSDAFQQSITLQQSSNNQWVGTGRIKSSGLQVGKSYTVTVRCRDGVTLTTNFTVTSATPTGGAAAGFGGGSGIGGGNSVATALTVGGGVAVAGTAGYLFLARRRRTTGNHY</sequence>
<dbReference type="Proteomes" id="UP000295345">
    <property type="component" value="Unassembled WGS sequence"/>
</dbReference>
<evidence type="ECO:0000313" key="5">
    <source>
        <dbReference type="Proteomes" id="UP000295345"/>
    </source>
</evidence>
<evidence type="ECO:0000313" key="4">
    <source>
        <dbReference type="EMBL" id="TDC79891.1"/>
    </source>
</evidence>
<keyword evidence="3" id="KW-0732">Signal</keyword>
<keyword evidence="5" id="KW-1185">Reference proteome</keyword>
<keyword evidence="2" id="KW-0472">Membrane</keyword>
<gene>
    <name evidence="4" type="ORF">E1283_01570</name>
</gene>
<evidence type="ECO:0000256" key="1">
    <source>
        <dbReference type="SAM" id="MobiDB-lite"/>
    </source>
</evidence>
<name>A0A4R4TPB3_9ACTN</name>
<feature type="chain" id="PRO_5020848370" description="LPXTG cell wall anchor domain-containing protein" evidence="3">
    <location>
        <begin position="33"/>
        <end position="182"/>
    </location>
</feature>
<dbReference type="AlphaFoldDB" id="A0A4R4TPB3"/>
<dbReference type="EMBL" id="SMKI01000009">
    <property type="protein sequence ID" value="TDC79891.1"/>
    <property type="molecule type" value="Genomic_DNA"/>
</dbReference>
<feature type="signal peptide" evidence="3">
    <location>
        <begin position="1"/>
        <end position="32"/>
    </location>
</feature>